<keyword evidence="4" id="KW-1133">Transmembrane helix</keyword>
<sequence>MTHSEESLPPTSDVPLSEKDAKAHQLTPQQSHVQGDMLSVGTSGNANPTNVLLAEEAIQAIGMGRYQWQLAVSAGFGFLVDQILLVSISLVGPQASYEFGPTYPTLLSAALYAGLLVGAITIGLAADNLGRRNVWLASIFLVSIFSLVAASSPTWAALNVFITFAGFFGGGNLAIDLTMLSECLPARWGFVLTGLAGIWGLGNAITGLIAWPLLSTFGCPAGSTPATCARADNMGWRYLYITIGGLCLLMSLARALVVRSRESPKWLVSCGRVEEAVDVLNSIAQMNGSDHRVSLASFEPADHAAENKESLRENCRRAANLFKGPKKMRLMLCLMGLWGMVGITYPLYTIFLPYFLQSHGQQLGDSSTYKTYRDWTISSIVGIFGPLMSMALVSTHWFRSRYSLTATAFICAIFSGAFTLVKSDAQNLASSCMINFWLNAFYAIIYSYTPQALSTENRGLGCGLLMACGRLASLSAPFIATFADVTSSAPIFVSCALYVVMGLIALLLPIDTAGFRTTSTAGAAQ</sequence>
<dbReference type="AlphaFoldDB" id="A0A136J3A3"/>
<evidence type="ECO:0000313" key="8">
    <source>
        <dbReference type="EMBL" id="KXJ91655.1"/>
    </source>
</evidence>
<protein>
    <submittedName>
        <fullName evidence="8">Putative sugar transporter</fullName>
    </submittedName>
</protein>
<comment type="subcellular location">
    <subcellularLocation>
        <location evidence="1">Membrane</location>
        <topology evidence="1">Multi-pass membrane protein</topology>
    </subcellularLocation>
</comment>
<dbReference type="InParanoid" id="A0A136J3A3"/>
<feature type="domain" description="Major facilitator superfamily (MFS) profile" evidence="7">
    <location>
        <begin position="67"/>
        <end position="513"/>
    </location>
</feature>
<evidence type="ECO:0000256" key="3">
    <source>
        <dbReference type="ARBA" id="ARBA00022692"/>
    </source>
</evidence>
<dbReference type="Gene3D" id="1.20.1250.20">
    <property type="entry name" value="MFS general substrate transporter like domains"/>
    <property type="match status" value="1"/>
</dbReference>
<dbReference type="CDD" id="cd17316">
    <property type="entry name" value="MFS_SV2_like"/>
    <property type="match status" value="1"/>
</dbReference>
<gene>
    <name evidence="8" type="ORF">Micbo1qcDRAFT_203715</name>
</gene>
<feature type="region of interest" description="Disordered" evidence="6">
    <location>
        <begin position="1"/>
        <end position="36"/>
    </location>
</feature>
<dbReference type="InterPro" id="IPR011701">
    <property type="entry name" value="MFS"/>
</dbReference>
<evidence type="ECO:0000256" key="1">
    <source>
        <dbReference type="ARBA" id="ARBA00004141"/>
    </source>
</evidence>
<accession>A0A136J3A3</accession>
<evidence type="ECO:0000256" key="4">
    <source>
        <dbReference type="ARBA" id="ARBA00022989"/>
    </source>
</evidence>
<dbReference type="OrthoDB" id="3936150at2759"/>
<reference evidence="9" key="1">
    <citation type="submission" date="2016-02" db="EMBL/GenBank/DDBJ databases">
        <title>Draft genome sequence of Microdochium bolleyi, a fungal endophyte of beachgrass.</title>
        <authorList>
            <consortium name="DOE Joint Genome Institute"/>
            <person name="David A.S."/>
            <person name="May G."/>
            <person name="Haridas S."/>
            <person name="Lim J."/>
            <person name="Wang M."/>
            <person name="Labutti K."/>
            <person name="Lipzen A."/>
            <person name="Barry K."/>
            <person name="Grigoriev I.V."/>
        </authorList>
    </citation>
    <scope>NUCLEOTIDE SEQUENCE [LARGE SCALE GENOMIC DNA]</scope>
    <source>
        <strain evidence="9">J235TASD1</strain>
    </source>
</reference>
<dbReference type="EMBL" id="KQ964249">
    <property type="protein sequence ID" value="KXJ91655.1"/>
    <property type="molecule type" value="Genomic_DNA"/>
</dbReference>
<dbReference type="Proteomes" id="UP000070501">
    <property type="component" value="Unassembled WGS sequence"/>
</dbReference>
<evidence type="ECO:0000313" key="9">
    <source>
        <dbReference type="Proteomes" id="UP000070501"/>
    </source>
</evidence>
<dbReference type="PANTHER" id="PTHR23511:SF4">
    <property type="entry name" value="MAJOR FACILITATOR SUPERFAMILY (MFS) PROFILE DOMAIN-CONTAINING PROTEIN"/>
    <property type="match status" value="1"/>
</dbReference>
<dbReference type="InterPro" id="IPR020846">
    <property type="entry name" value="MFS_dom"/>
</dbReference>
<evidence type="ECO:0000256" key="6">
    <source>
        <dbReference type="SAM" id="MobiDB-lite"/>
    </source>
</evidence>
<dbReference type="GO" id="GO:0022857">
    <property type="term" value="F:transmembrane transporter activity"/>
    <property type="evidence" value="ECO:0007669"/>
    <property type="project" value="InterPro"/>
</dbReference>
<dbReference type="GO" id="GO:0016020">
    <property type="term" value="C:membrane"/>
    <property type="evidence" value="ECO:0007669"/>
    <property type="project" value="UniProtKB-SubCell"/>
</dbReference>
<dbReference type="SUPFAM" id="SSF103473">
    <property type="entry name" value="MFS general substrate transporter"/>
    <property type="match status" value="1"/>
</dbReference>
<evidence type="ECO:0000256" key="5">
    <source>
        <dbReference type="ARBA" id="ARBA00023136"/>
    </source>
</evidence>
<dbReference type="InterPro" id="IPR005829">
    <property type="entry name" value="Sugar_transporter_CS"/>
</dbReference>
<keyword evidence="9" id="KW-1185">Reference proteome</keyword>
<organism evidence="8 9">
    <name type="scientific">Microdochium bolleyi</name>
    <dbReference type="NCBI Taxonomy" id="196109"/>
    <lineage>
        <taxon>Eukaryota</taxon>
        <taxon>Fungi</taxon>
        <taxon>Dikarya</taxon>
        <taxon>Ascomycota</taxon>
        <taxon>Pezizomycotina</taxon>
        <taxon>Sordariomycetes</taxon>
        <taxon>Xylariomycetidae</taxon>
        <taxon>Xylariales</taxon>
        <taxon>Microdochiaceae</taxon>
        <taxon>Microdochium</taxon>
    </lineage>
</organism>
<keyword evidence="5" id="KW-0472">Membrane</keyword>
<dbReference type="Pfam" id="PF07690">
    <property type="entry name" value="MFS_1"/>
    <property type="match status" value="1"/>
</dbReference>
<name>A0A136J3A3_9PEZI</name>
<dbReference type="PANTHER" id="PTHR23511">
    <property type="entry name" value="SYNAPTIC VESICLE GLYCOPROTEIN 2"/>
    <property type="match status" value="1"/>
</dbReference>
<keyword evidence="2" id="KW-0813">Transport</keyword>
<proteinExistence type="predicted"/>
<keyword evidence="8" id="KW-0762">Sugar transport</keyword>
<dbReference type="PROSITE" id="PS50850">
    <property type="entry name" value="MFS"/>
    <property type="match status" value="1"/>
</dbReference>
<keyword evidence="3" id="KW-0812">Transmembrane</keyword>
<dbReference type="InterPro" id="IPR036259">
    <property type="entry name" value="MFS_trans_sf"/>
</dbReference>
<evidence type="ECO:0000256" key="2">
    <source>
        <dbReference type="ARBA" id="ARBA00022448"/>
    </source>
</evidence>
<dbReference type="PROSITE" id="PS00216">
    <property type="entry name" value="SUGAR_TRANSPORT_1"/>
    <property type="match status" value="1"/>
</dbReference>
<evidence type="ECO:0000259" key="7">
    <source>
        <dbReference type="PROSITE" id="PS50850"/>
    </source>
</evidence>